<name>A0ABZ3FQS0_9ACTN</name>
<accession>A0ABZ3FQS0</accession>
<dbReference type="RefSeq" id="WP_425308965.1">
    <property type="nucleotide sequence ID" value="NZ_CP154795.1"/>
</dbReference>
<dbReference type="PANTHER" id="PTHR43807:SF20">
    <property type="entry name" value="FI04487P"/>
    <property type="match status" value="1"/>
</dbReference>
<dbReference type="Pfam" id="PF00155">
    <property type="entry name" value="Aminotran_1_2"/>
    <property type="match status" value="1"/>
</dbReference>
<dbReference type="EMBL" id="CP154795">
    <property type="protein sequence ID" value="XAN07505.1"/>
    <property type="molecule type" value="Genomic_DNA"/>
</dbReference>
<evidence type="ECO:0000259" key="5">
    <source>
        <dbReference type="Pfam" id="PF00155"/>
    </source>
</evidence>
<dbReference type="InterPro" id="IPR015424">
    <property type="entry name" value="PyrdxlP-dep_Trfase"/>
</dbReference>
<evidence type="ECO:0000313" key="6">
    <source>
        <dbReference type="EMBL" id="XAN07505.1"/>
    </source>
</evidence>
<reference evidence="6 7" key="1">
    <citation type="submission" date="2024-04" db="EMBL/GenBank/DDBJ databases">
        <title>Isolation of an actinomycete strain from pig manure.</title>
        <authorList>
            <person name="Gong T."/>
            <person name="Yu Z."/>
            <person name="An M."/>
            <person name="Wei C."/>
            <person name="Yang W."/>
            <person name="Liu L."/>
        </authorList>
    </citation>
    <scope>NUCLEOTIDE SEQUENCE [LARGE SCALE GENOMIC DNA]</scope>
    <source>
        <strain evidence="6 7">ZF39</strain>
    </source>
</reference>
<dbReference type="PANTHER" id="PTHR43807">
    <property type="entry name" value="FI04487P"/>
    <property type="match status" value="1"/>
</dbReference>
<dbReference type="CDD" id="cd00609">
    <property type="entry name" value="AAT_like"/>
    <property type="match status" value="1"/>
</dbReference>
<evidence type="ECO:0000256" key="1">
    <source>
        <dbReference type="ARBA" id="ARBA00001933"/>
    </source>
</evidence>
<keyword evidence="7" id="KW-1185">Reference proteome</keyword>
<evidence type="ECO:0000256" key="3">
    <source>
        <dbReference type="ARBA" id="ARBA00022679"/>
    </source>
</evidence>
<dbReference type="InterPro" id="IPR051326">
    <property type="entry name" value="Kynurenine-oxoglutarate_AT"/>
</dbReference>
<protein>
    <submittedName>
        <fullName evidence="6">Aminotransferase class I/II-fold pyridoxal phosphate-dependent enzyme</fullName>
    </submittedName>
</protein>
<dbReference type="Gene3D" id="3.40.640.10">
    <property type="entry name" value="Type I PLP-dependent aspartate aminotransferase-like (Major domain)"/>
    <property type="match status" value="1"/>
</dbReference>
<dbReference type="GO" id="GO:0008483">
    <property type="term" value="F:transaminase activity"/>
    <property type="evidence" value="ECO:0007669"/>
    <property type="project" value="UniProtKB-KW"/>
</dbReference>
<dbReference type="Proteomes" id="UP001442841">
    <property type="component" value="Chromosome"/>
</dbReference>
<comment type="cofactor">
    <cofactor evidence="1">
        <name>pyridoxal 5'-phosphate</name>
        <dbReference type="ChEBI" id="CHEBI:597326"/>
    </cofactor>
</comment>
<dbReference type="SUPFAM" id="SSF53383">
    <property type="entry name" value="PLP-dependent transferases"/>
    <property type="match status" value="1"/>
</dbReference>
<feature type="domain" description="Aminotransferase class I/classII large" evidence="5">
    <location>
        <begin position="30"/>
        <end position="382"/>
    </location>
</feature>
<dbReference type="InterPro" id="IPR004839">
    <property type="entry name" value="Aminotransferase_I/II_large"/>
</dbReference>
<evidence type="ECO:0000256" key="2">
    <source>
        <dbReference type="ARBA" id="ARBA00022576"/>
    </source>
</evidence>
<evidence type="ECO:0000256" key="4">
    <source>
        <dbReference type="ARBA" id="ARBA00022898"/>
    </source>
</evidence>
<dbReference type="InterPro" id="IPR015422">
    <property type="entry name" value="PyrdxlP-dep_Trfase_small"/>
</dbReference>
<organism evidence="6 7">
    <name type="scientific">Ammonicoccus fulvus</name>
    <dbReference type="NCBI Taxonomy" id="3138240"/>
    <lineage>
        <taxon>Bacteria</taxon>
        <taxon>Bacillati</taxon>
        <taxon>Actinomycetota</taxon>
        <taxon>Actinomycetes</taxon>
        <taxon>Propionibacteriales</taxon>
        <taxon>Propionibacteriaceae</taxon>
        <taxon>Ammonicoccus</taxon>
    </lineage>
</organism>
<gene>
    <name evidence="6" type="ORF">AADG42_09430</name>
</gene>
<dbReference type="Gene3D" id="3.90.1150.10">
    <property type="entry name" value="Aspartate Aminotransferase, domain 1"/>
    <property type="match status" value="1"/>
</dbReference>
<sequence length="388" mass="41898">MDQPLIERLRGFSTTIFSEMSQLAVKHGAINLGQGFPDFPGPGEVLDAAVDAIRAGHNQYPPGHGIPELRHAIAEHQRSWYGLDLDPLREVMVSAGATEAMSAAILALCEVGDEVVALEPTYDCYAGAVAMAGGVLKQVRLHEPAYSLDKAELAAAINPRTRLLIINSPHNPTGHVLTADELQAIADLAIAHDLIVLTDEVYEHMVFDDRCHTPLATLPGMFERTVTISSAGKTFSVTGWKIGWLSGPAAFMDAIHVTKQNMTYANGTPSQHGVVAGLSLPRERLVEIGTGYQRLRDILGNGLTDAGFDVHPVGGTFFMMADITPLGFDGDGYEFCRRLPERCGVAAIPAQVFYADPASASHLVRFCFGKRSDVLEEAAQRLRELALD</sequence>
<keyword evidence="4" id="KW-0663">Pyridoxal phosphate</keyword>
<evidence type="ECO:0000313" key="7">
    <source>
        <dbReference type="Proteomes" id="UP001442841"/>
    </source>
</evidence>
<proteinExistence type="predicted"/>
<keyword evidence="3" id="KW-0808">Transferase</keyword>
<keyword evidence="2 6" id="KW-0032">Aminotransferase</keyword>
<dbReference type="InterPro" id="IPR015421">
    <property type="entry name" value="PyrdxlP-dep_Trfase_major"/>
</dbReference>